<accession>A0A7J7Y0A2</accession>
<sequence length="137" mass="15759">MLTRGRDQKVGQQGPLAIRACGLGTAPVLRVSPLVVSVHHRSWSFCHNGHLGFYIYRSSPKDIFPLIFREIGRERERQREISMCEKHIHWLPPACTPTRTRPQRSLQLRYVPLIRTEPKPQANALSTKPNQLGQKIF</sequence>
<keyword evidence="2" id="KW-1185">Reference proteome</keyword>
<gene>
    <name evidence="1" type="ORF">mMyoMyo1_011533</name>
</gene>
<dbReference type="EMBL" id="JABWUV010000005">
    <property type="protein sequence ID" value="KAF6355371.1"/>
    <property type="molecule type" value="Genomic_DNA"/>
</dbReference>
<proteinExistence type="predicted"/>
<dbReference type="Proteomes" id="UP000527355">
    <property type="component" value="Unassembled WGS sequence"/>
</dbReference>
<name>A0A7J7Y0A2_MYOMY</name>
<comment type="caution">
    <text evidence="1">The sequence shown here is derived from an EMBL/GenBank/DDBJ whole genome shotgun (WGS) entry which is preliminary data.</text>
</comment>
<dbReference type="AlphaFoldDB" id="A0A7J7Y0A2"/>
<organism evidence="1 2">
    <name type="scientific">Myotis myotis</name>
    <name type="common">Greater mouse-eared bat</name>
    <name type="synonym">Vespertilio myotis</name>
    <dbReference type="NCBI Taxonomy" id="51298"/>
    <lineage>
        <taxon>Eukaryota</taxon>
        <taxon>Metazoa</taxon>
        <taxon>Chordata</taxon>
        <taxon>Craniata</taxon>
        <taxon>Vertebrata</taxon>
        <taxon>Euteleostomi</taxon>
        <taxon>Mammalia</taxon>
        <taxon>Eutheria</taxon>
        <taxon>Laurasiatheria</taxon>
        <taxon>Chiroptera</taxon>
        <taxon>Yangochiroptera</taxon>
        <taxon>Vespertilionidae</taxon>
        <taxon>Myotis</taxon>
    </lineage>
</organism>
<protein>
    <submittedName>
        <fullName evidence="1">Uncharacterized protein</fullName>
    </submittedName>
</protein>
<reference evidence="1 2" key="1">
    <citation type="journal article" date="2020" name="Nature">
        <title>Six reference-quality genomes reveal evolution of bat adaptations.</title>
        <authorList>
            <person name="Jebb D."/>
            <person name="Huang Z."/>
            <person name="Pippel M."/>
            <person name="Hughes G.M."/>
            <person name="Lavrichenko K."/>
            <person name="Devanna P."/>
            <person name="Winkler S."/>
            <person name="Jermiin L.S."/>
            <person name="Skirmuntt E.C."/>
            <person name="Katzourakis A."/>
            <person name="Burkitt-Gray L."/>
            <person name="Ray D.A."/>
            <person name="Sullivan K.A.M."/>
            <person name="Roscito J.G."/>
            <person name="Kirilenko B.M."/>
            <person name="Davalos L.M."/>
            <person name="Corthals A.P."/>
            <person name="Power M.L."/>
            <person name="Jones G."/>
            <person name="Ransome R.D."/>
            <person name="Dechmann D.K.N."/>
            <person name="Locatelli A.G."/>
            <person name="Puechmaille S.J."/>
            <person name="Fedrigo O."/>
            <person name="Jarvis E.D."/>
            <person name="Hiller M."/>
            <person name="Vernes S.C."/>
            <person name="Myers E.W."/>
            <person name="Teeling E.C."/>
        </authorList>
    </citation>
    <scope>NUCLEOTIDE SEQUENCE [LARGE SCALE GENOMIC DNA]</scope>
    <source>
        <strain evidence="1">MMyoMyo1</strain>
        <tissue evidence="1">Flight muscle</tissue>
    </source>
</reference>
<evidence type="ECO:0000313" key="1">
    <source>
        <dbReference type="EMBL" id="KAF6355371.1"/>
    </source>
</evidence>
<evidence type="ECO:0000313" key="2">
    <source>
        <dbReference type="Proteomes" id="UP000527355"/>
    </source>
</evidence>